<dbReference type="InterPro" id="IPR036412">
    <property type="entry name" value="HAD-like_sf"/>
</dbReference>
<sequence length="220" mass="23416">MSRAIVFDLDGTLIDSAPDVANALNRLLAEEGRPTLSLPEVQQLVGEGASALIERAWTATGASAATDAVRPLVERYLAFYRACPADHTHVYDGVRDELARLAAAGHRLGICTNKPDGMTNLVLETLGLAPLFAAVVGGDYVRRKPDGEHVRETLRQMGAEGMQAIYVGDSRTDVLAAKDAGLPVVAVTYGYARMPVEQLGADILIERFGDLGAAMDKVSP</sequence>
<evidence type="ECO:0000313" key="12">
    <source>
        <dbReference type="Proteomes" id="UP000251075"/>
    </source>
</evidence>
<dbReference type="EC" id="3.1.3.18" evidence="5 10"/>
<name>A0A364P2J4_9PROT</name>
<keyword evidence="7 10" id="KW-0378">Hydrolase</keyword>
<dbReference type="GO" id="GO:0005829">
    <property type="term" value="C:cytosol"/>
    <property type="evidence" value="ECO:0007669"/>
    <property type="project" value="TreeGrafter"/>
</dbReference>
<keyword evidence="8 10" id="KW-0460">Magnesium</keyword>
<feature type="binding site" evidence="10">
    <location>
        <position position="169"/>
    </location>
    <ligand>
        <name>Mg(2+)</name>
        <dbReference type="ChEBI" id="CHEBI:18420"/>
    </ligand>
</feature>
<dbReference type="InterPro" id="IPR023214">
    <property type="entry name" value="HAD_sf"/>
</dbReference>
<evidence type="ECO:0000313" key="11">
    <source>
        <dbReference type="EMBL" id="RAU23578.1"/>
    </source>
</evidence>
<dbReference type="OrthoDB" id="9793014at2"/>
<feature type="active site" description="Nucleophile" evidence="10">
    <location>
        <position position="8"/>
    </location>
</feature>
<dbReference type="NCBIfam" id="TIGR01549">
    <property type="entry name" value="HAD-SF-IA-v1"/>
    <property type="match status" value="1"/>
</dbReference>
<dbReference type="NCBIfam" id="TIGR01509">
    <property type="entry name" value="HAD-SF-IA-v3"/>
    <property type="match status" value="1"/>
</dbReference>
<evidence type="ECO:0000256" key="1">
    <source>
        <dbReference type="ARBA" id="ARBA00000830"/>
    </source>
</evidence>
<evidence type="ECO:0000256" key="10">
    <source>
        <dbReference type="HAMAP-Rule" id="MF_00495"/>
    </source>
</evidence>
<accession>A0A364P2J4</accession>
<evidence type="ECO:0000256" key="2">
    <source>
        <dbReference type="ARBA" id="ARBA00001946"/>
    </source>
</evidence>
<dbReference type="PRINTS" id="PR00413">
    <property type="entry name" value="HADHALOGNASE"/>
</dbReference>
<dbReference type="AlphaFoldDB" id="A0A364P2J4"/>
<dbReference type="SFLD" id="SFLDG01135">
    <property type="entry name" value="C1.5.6:_HAD__Beta-PGM__Phospha"/>
    <property type="match status" value="1"/>
</dbReference>
<dbReference type="InterPro" id="IPR041492">
    <property type="entry name" value="HAD_2"/>
</dbReference>
<evidence type="ECO:0000256" key="7">
    <source>
        <dbReference type="ARBA" id="ARBA00022801"/>
    </source>
</evidence>
<keyword evidence="12" id="KW-1185">Reference proteome</keyword>
<dbReference type="InterPro" id="IPR050155">
    <property type="entry name" value="HAD-like_hydrolase_sf"/>
</dbReference>
<dbReference type="Proteomes" id="UP000251075">
    <property type="component" value="Unassembled WGS sequence"/>
</dbReference>
<dbReference type="Pfam" id="PF13419">
    <property type="entry name" value="HAD_2"/>
    <property type="match status" value="1"/>
</dbReference>
<comment type="caution">
    <text evidence="11">The sequence shown here is derived from an EMBL/GenBank/DDBJ whole genome shotgun (WGS) entry which is preliminary data.</text>
</comment>
<dbReference type="FunFam" id="3.40.50.1000:FF:000022">
    <property type="entry name" value="Phosphoglycolate phosphatase"/>
    <property type="match status" value="1"/>
</dbReference>
<comment type="cofactor">
    <cofactor evidence="2 10">
        <name>Mg(2+)</name>
        <dbReference type="ChEBI" id="CHEBI:18420"/>
    </cofactor>
</comment>
<dbReference type="GO" id="GO:0046295">
    <property type="term" value="P:glycolate biosynthetic process"/>
    <property type="evidence" value="ECO:0007669"/>
    <property type="project" value="UniProtKB-UniRule"/>
</dbReference>
<dbReference type="GO" id="GO:0008967">
    <property type="term" value="F:phosphoglycolate phosphatase activity"/>
    <property type="evidence" value="ECO:0007669"/>
    <property type="project" value="UniProtKB-UniRule"/>
</dbReference>
<dbReference type="UniPathway" id="UPA00865">
    <property type="reaction ID" value="UER00834"/>
</dbReference>
<dbReference type="InterPro" id="IPR037512">
    <property type="entry name" value="PGPase_prok"/>
</dbReference>
<dbReference type="GO" id="GO:0006281">
    <property type="term" value="P:DNA repair"/>
    <property type="evidence" value="ECO:0007669"/>
    <property type="project" value="TreeGrafter"/>
</dbReference>
<dbReference type="PANTHER" id="PTHR43434">
    <property type="entry name" value="PHOSPHOGLYCOLATE PHOSPHATASE"/>
    <property type="match status" value="1"/>
</dbReference>
<proteinExistence type="inferred from homology"/>
<dbReference type="SFLD" id="SFLDS00003">
    <property type="entry name" value="Haloacid_Dehalogenase"/>
    <property type="match status" value="1"/>
</dbReference>
<comment type="similarity">
    <text evidence="4 10">Belongs to the HAD-like hydrolase superfamily. CbbY/CbbZ/Gph/YieH family.</text>
</comment>
<evidence type="ECO:0000256" key="8">
    <source>
        <dbReference type="ARBA" id="ARBA00022842"/>
    </source>
</evidence>
<dbReference type="SUPFAM" id="SSF56784">
    <property type="entry name" value="HAD-like"/>
    <property type="match status" value="1"/>
</dbReference>
<comment type="catalytic activity">
    <reaction evidence="1 10">
        <text>2-phosphoglycolate + H2O = glycolate + phosphate</text>
        <dbReference type="Rhea" id="RHEA:14369"/>
        <dbReference type="ChEBI" id="CHEBI:15377"/>
        <dbReference type="ChEBI" id="CHEBI:29805"/>
        <dbReference type="ChEBI" id="CHEBI:43474"/>
        <dbReference type="ChEBI" id="CHEBI:58033"/>
        <dbReference type="EC" id="3.1.3.18"/>
    </reaction>
</comment>
<dbReference type="PANTHER" id="PTHR43434:SF1">
    <property type="entry name" value="PHOSPHOGLYCOLATE PHOSPHATASE"/>
    <property type="match status" value="1"/>
</dbReference>
<keyword evidence="9 10" id="KW-0119">Carbohydrate metabolism</keyword>
<organism evidence="11 12">
    <name type="scientific">Paramagnetospirillum kuznetsovii</name>
    <dbReference type="NCBI Taxonomy" id="2053833"/>
    <lineage>
        <taxon>Bacteria</taxon>
        <taxon>Pseudomonadati</taxon>
        <taxon>Pseudomonadota</taxon>
        <taxon>Alphaproteobacteria</taxon>
        <taxon>Rhodospirillales</taxon>
        <taxon>Magnetospirillaceae</taxon>
        <taxon>Paramagnetospirillum</taxon>
    </lineage>
</organism>
<dbReference type="InterPro" id="IPR006439">
    <property type="entry name" value="HAD-SF_hydro_IA"/>
</dbReference>
<comment type="pathway">
    <text evidence="3 10">Organic acid metabolism; glycolate biosynthesis; glycolate from 2-phosphoglycolate: step 1/1.</text>
</comment>
<evidence type="ECO:0000256" key="3">
    <source>
        <dbReference type="ARBA" id="ARBA00004818"/>
    </source>
</evidence>
<dbReference type="InterPro" id="IPR023198">
    <property type="entry name" value="PGP-like_dom2"/>
</dbReference>
<evidence type="ECO:0000256" key="4">
    <source>
        <dbReference type="ARBA" id="ARBA00006171"/>
    </source>
</evidence>
<reference evidence="11 12" key="1">
    <citation type="submission" date="2017-11" db="EMBL/GenBank/DDBJ databases">
        <title>Draft genome sequence of magnetotactic bacterium Magnetospirillum kuznetsovii LBB-42.</title>
        <authorList>
            <person name="Grouzdev D.S."/>
            <person name="Rysina M.S."/>
            <person name="Baslerov R.V."/>
            <person name="Koziaeva V."/>
        </authorList>
    </citation>
    <scope>NUCLEOTIDE SEQUENCE [LARGE SCALE GENOMIC DNA]</scope>
    <source>
        <strain evidence="11 12">LBB-42</strain>
    </source>
</reference>
<dbReference type="GO" id="GO:0046872">
    <property type="term" value="F:metal ion binding"/>
    <property type="evidence" value="ECO:0007669"/>
    <property type="project" value="UniProtKB-KW"/>
</dbReference>
<dbReference type="Gene3D" id="1.10.150.240">
    <property type="entry name" value="Putative phosphatase, domain 2"/>
    <property type="match status" value="1"/>
</dbReference>
<evidence type="ECO:0000256" key="6">
    <source>
        <dbReference type="ARBA" id="ARBA00022723"/>
    </source>
</evidence>
<evidence type="ECO:0000256" key="5">
    <source>
        <dbReference type="ARBA" id="ARBA00013078"/>
    </source>
</evidence>
<gene>
    <name evidence="11" type="primary">gph</name>
    <name evidence="11" type="ORF">CU669_00270</name>
</gene>
<feature type="binding site" evidence="10">
    <location>
        <position position="8"/>
    </location>
    <ligand>
        <name>Mg(2+)</name>
        <dbReference type="ChEBI" id="CHEBI:18420"/>
    </ligand>
</feature>
<dbReference type="RefSeq" id="WP_112141809.1">
    <property type="nucleotide sequence ID" value="NZ_PGTO01000001.1"/>
</dbReference>
<dbReference type="EMBL" id="PGTO01000001">
    <property type="protein sequence ID" value="RAU23578.1"/>
    <property type="molecule type" value="Genomic_DNA"/>
</dbReference>
<evidence type="ECO:0000256" key="9">
    <source>
        <dbReference type="ARBA" id="ARBA00023277"/>
    </source>
</evidence>
<dbReference type="Gene3D" id="3.40.50.1000">
    <property type="entry name" value="HAD superfamily/HAD-like"/>
    <property type="match status" value="1"/>
</dbReference>
<feature type="binding site" evidence="10">
    <location>
        <position position="10"/>
    </location>
    <ligand>
        <name>Mg(2+)</name>
        <dbReference type="ChEBI" id="CHEBI:18420"/>
    </ligand>
</feature>
<dbReference type="GO" id="GO:0005975">
    <property type="term" value="P:carbohydrate metabolic process"/>
    <property type="evidence" value="ECO:0007669"/>
    <property type="project" value="InterPro"/>
</dbReference>
<keyword evidence="6 10" id="KW-0479">Metal-binding</keyword>
<protein>
    <recommendedName>
        <fullName evidence="5 10">Phosphoglycolate phosphatase</fullName>
        <shortName evidence="10">PGP</shortName>
        <shortName evidence="10">PGPase</shortName>
        <ecNumber evidence="5 10">3.1.3.18</ecNumber>
    </recommendedName>
</protein>
<comment type="function">
    <text evidence="10">Specifically catalyzes the dephosphorylation of 2-phosphoglycolate. Is involved in the dissimilation of the intracellular 2-phosphoglycolate formed during the DNA repair of 3'-phosphoglycolate ends, a major class of DNA lesions induced by oxidative stress.</text>
</comment>
<dbReference type="SFLD" id="SFLDG01129">
    <property type="entry name" value="C1.5:_HAD__Beta-PGM__Phosphata"/>
    <property type="match status" value="1"/>
</dbReference>
<dbReference type="NCBIfam" id="TIGR01449">
    <property type="entry name" value="PGP_bact"/>
    <property type="match status" value="1"/>
</dbReference>
<dbReference type="HAMAP" id="MF_00495">
    <property type="entry name" value="GPH_hydrolase_bact"/>
    <property type="match status" value="1"/>
</dbReference>